<evidence type="ECO:0000256" key="1">
    <source>
        <dbReference type="ARBA" id="ARBA00004114"/>
    </source>
</evidence>
<feature type="region of interest" description="Disordered" evidence="6">
    <location>
        <begin position="158"/>
        <end position="195"/>
    </location>
</feature>
<feature type="compositionally biased region" description="Basic and acidic residues" evidence="6">
    <location>
        <begin position="1302"/>
        <end position="1313"/>
    </location>
</feature>
<evidence type="ECO:0000256" key="5">
    <source>
        <dbReference type="SAM" id="Coils"/>
    </source>
</evidence>
<comment type="similarity">
    <text evidence="4">Belongs to the CEP135/TSGA10 family.</text>
</comment>
<name>A0A6A3IWS3_9STRA</name>
<feature type="region of interest" description="Disordered" evidence="6">
    <location>
        <begin position="1417"/>
        <end position="1450"/>
    </location>
</feature>
<dbReference type="GO" id="GO:0005814">
    <property type="term" value="C:centriole"/>
    <property type="evidence" value="ECO:0007669"/>
    <property type="project" value="UniProtKB-SubCell"/>
</dbReference>
<comment type="caution">
    <text evidence="7">The sequence shown here is derived from an EMBL/GenBank/DDBJ whole genome shotgun (WGS) entry which is preliminary data.</text>
</comment>
<reference evidence="7 8" key="1">
    <citation type="submission" date="2018-09" db="EMBL/GenBank/DDBJ databases">
        <title>Genomic investigation of the strawberry pathogen Phytophthora fragariae indicates pathogenicity is determined by transcriptional variation in three key races.</title>
        <authorList>
            <person name="Adams T.M."/>
            <person name="Armitage A.D."/>
            <person name="Sobczyk M.K."/>
            <person name="Bates H.J."/>
            <person name="Dunwell J.M."/>
            <person name="Nellist C.F."/>
            <person name="Harrison R.J."/>
        </authorList>
    </citation>
    <scope>NUCLEOTIDE SEQUENCE [LARGE SCALE GENOMIC DNA]</scope>
    <source>
        <strain evidence="7 8">SCRP245</strain>
    </source>
</reference>
<sequence>MAPSVGEDVTATVEVRSFGELQTQLRALSYSEPVGVESVPLVRRLLGDLVGASTAREKAEKALEKAQRDALELSQILLPLRKENAQLTRENNSLHLEIIHQEEAVTEREKACELQLEGLRDDVKKLQFLNGQKTQQCAKKEQEVAKLQAQLERVLATGAQGFNSPSMETRGSDASQSLRRLSMDSQQARKTQQLEQQAQVAKDLQQQLADVTTENAKLRAQCDQFNDKLSKREQEISRLSKLSVQVVNDQNASARKLQDLEERYQTRSRQDAADLQVEQLSTQVDILNDQVAKYESRLKEATEQIRRNGGLAEKLQQAELDREHFVKELSVLQAKYHVLEEEHARCSNPHAEPGNPAVPRSPGSVVNSPDAEVEEGEEQNAGEASLKEQVQTLTTHKDRLEDALRAMHYDKISYTNALSNANSHNRVLTSDLSRAEAKVKELNVEKTKLEQLLADARASLDANSRELDVLRETLKQSEDNQGLDKEKNASLHRELRSMDKLLSQRDEECRSLNRALSILKGEVERLTGKIDRLEAAANGGGGDDAAQDGRKAVFVQEMKWLEEERHDLRREKEELMLQVMNLEENLQKANTSLQEAQHEKEKLLEKVDVATKMQTNAEGMLETKKRECADIQQQLVETKGTVRELTDKQNQAQVLLSRAEETENEKLVVQNEALALKRHVEELRDQNASLKNRVENDDLYGKRLSDQIQKLQAEAAVATKKCSTLEKEKAELQSNYDNAMVELRNARQTWNHYQNEFEKLSKEVQAQQHSLSSGQNALQSSQSSVSELRNQVRQLQSELKLKQNNSHQLETRLEQEKTSHKTVQTQLVLLQDELLQVKETNRAREIALKQLRGEIQTKDRTLTEKTEAVENFKLLIEQMESSRDQMVFQTKQRQQQIQRHQQEMDDLNSKVSTLESEISAKNNEISSLKKLTRTLDSEKDAVNDQLDALTEKYHEIEKQSNELRKAVQDKKSDATGLQEQMGSLVNKLNEAEDNLSKLQTHCSQLENEVDRLEHMKGMHTAELAALAQDLENMTIENQAISEECTRLQRVELSHSQSTKNMKQTKREVERERDTLQIELEDLRHTYRSLIQEHEGMQKARAEISTLQEELAVVNESLRKQVASLDNQTHTLREKNAILATESATYRDQVSFLTEKLQASEEKLDDVQTRMHQLMQELEAQKQVSTEISAQRYGAQAENAAVSQRIVHLEAKLSNCKYEMKSLQDKLHAEQSQRRSLEEVASTLRQKIATNDNLISRLEEQRDAMAQEIQASYQRQVPVSTPVMNMSELNHTPPSGSQSSRASEQRRAKARAEHLSPPPSPSRSSPSDAVGSTPESGGKASSTSSYLPLHALEEAQVKCQQLEDRLAQQDNTIKQLERSRSKFKRFAAKYEREIEQRDRRIEELQSSSHASSFVSPDARLFRSERSHSSSSSSSSIREDNERENGRVKSTYAPTKVTDRAVERVFAVIVKKQQIVPAGISRSLSTQTNTLPVATTILRVTTDGVLYRFNFVVV</sequence>
<feature type="region of interest" description="Disordered" evidence="6">
    <location>
        <begin position="765"/>
        <end position="785"/>
    </location>
</feature>
<dbReference type="InterPro" id="IPR051877">
    <property type="entry name" value="Centriole_BasalBody_StrucProt"/>
</dbReference>
<evidence type="ECO:0000313" key="7">
    <source>
        <dbReference type="EMBL" id="KAE8987496.1"/>
    </source>
</evidence>
<accession>A0A6A3IWS3</accession>
<feature type="coiled-coil region" evidence="5">
    <location>
        <begin position="1351"/>
        <end position="1406"/>
    </location>
</feature>
<feature type="region of interest" description="Disordered" evidence="6">
    <location>
        <begin position="1284"/>
        <end position="1343"/>
    </location>
</feature>
<feature type="coiled-coil region" evidence="5">
    <location>
        <begin position="49"/>
        <end position="76"/>
    </location>
</feature>
<dbReference type="PANTHER" id="PTHR20544:SF0">
    <property type="entry name" value="NUCLEOPROTEIN TPR_MLP1 DOMAIN-CONTAINING PROTEIN"/>
    <property type="match status" value="1"/>
</dbReference>
<feature type="coiled-coil region" evidence="5">
    <location>
        <begin position="277"/>
        <end position="335"/>
    </location>
</feature>
<feature type="compositionally biased region" description="Polar residues" evidence="6">
    <location>
        <begin position="1284"/>
        <end position="1295"/>
    </location>
</feature>
<feature type="coiled-coil region" evidence="5">
    <location>
        <begin position="130"/>
        <end position="157"/>
    </location>
</feature>
<proteinExistence type="inferred from homology"/>
<organism evidence="7 8">
    <name type="scientific">Phytophthora fragariae</name>
    <dbReference type="NCBI Taxonomy" id="53985"/>
    <lineage>
        <taxon>Eukaryota</taxon>
        <taxon>Sar</taxon>
        <taxon>Stramenopiles</taxon>
        <taxon>Oomycota</taxon>
        <taxon>Peronosporomycetes</taxon>
        <taxon>Peronosporales</taxon>
        <taxon>Peronosporaceae</taxon>
        <taxon>Phytophthora</taxon>
    </lineage>
</organism>
<keyword evidence="2" id="KW-0963">Cytoplasm</keyword>
<evidence type="ECO:0000256" key="4">
    <source>
        <dbReference type="ARBA" id="ARBA00038123"/>
    </source>
</evidence>
<evidence type="ECO:0000256" key="3">
    <source>
        <dbReference type="ARBA" id="ARBA00023212"/>
    </source>
</evidence>
<dbReference type="Gene3D" id="1.10.287.1490">
    <property type="match status" value="2"/>
</dbReference>
<gene>
    <name evidence="7" type="ORF">PF011_g19558</name>
</gene>
<feature type="coiled-coil region" evidence="5">
    <location>
        <begin position="890"/>
        <end position="1274"/>
    </location>
</feature>
<feature type="region of interest" description="Disordered" evidence="6">
    <location>
        <begin position="343"/>
        <end position="387"/>
    </location>
</feature>
<comment type="subcellular location">
    <subcellularLocation>
        <location evidence="1">Cytoplasm</location>
        <location evidence="1">Cytoskeleton</location>
        <location evidence="1">Microtubule organizing center</location>
        <location evidence="1">Centrosome</location>
        <location evidence="1">Centriole</location>
    </subcellularLocation>
</comment>
<dbReference type="Proteomes" id="UP000460718">
    <property type="component" value="Unassembled WGS sequence"/>
</dbReference>
<dbReference type="SUPFAM" id="SSF57997">
    <property type="entry name" value="Tropomyosin"/>
    <property type="match status" value="1"/>
</dbReference>
<dbReference type="PANTHER" id="PTHR20544">
    <property type="entry name" value="CENTROSOMAL PROTEIN CEP135"/>
    <property type="match status" value="1"/>
</dbReference>
<protein>
    <submittedName>
        <fullName evidence="7">Uncharacterized protein</fullName>
    </submittedName>
</protein>
<feature type="compositionally biased region" description="Polar residues" evidence="6">
    <location>
        <begin position="1332"/>
        <end position="1343"/>
    </location>
</feature>
<dbReference type="EMBL" id="QXFW01001667">
    <property type="protein sequence ID" value="KAE8987496.1"/>
    <property type="molecule type" value="Genomic_DNA"/>
</dbReference>
<keyword evidence="3" id="KW-0206">Cytoskeleton</keyword>
<feature type="compositionally biased region" description="Basic and acidic residues" evidence="6">
    <location>
        <begin position="1435"/>
        <end position="1445"/>
    </location>
</feature>
<keyword evidence="5" id="KW-0175">Coiled coil</keyword>
<evidence type="ECO:0000256" key="2">
    <source>
        <dbReference type="ARBA" id="ARBA00022490"/>
    </source>
</evidence>
<evidence type="ECO:0000256" key="6">
    <source>
        <dbReference type="SAM" id="MobiDB-lite"/>
    </source>
</evidence>
<feature type="compositionally biased region" description="Acidic residues" evidence="6">
    <location>
        <begin position="371"/>
        <end position="380"/>
    </location>
</feature>
<feature type="compositionally biased region" description="Polar residues" evidence="6">
    <location>
        <begin position="160"/>
        <end position="195"/>
    </location>
</feature>
<evidence type="ECO:0000313" key="8">
    <source>
        <dbReference type="Proteomes" id="UP000460718"/>
    </source>
</evidence>